<dbReference type="OrthoDB" id="5906597at2"/>
<gene>
    <name evidence="2" type="ORF">FR932_06090</name>
</gene>
<name>A0A5J6WJP7_MORMI</name>
<evidence type="ECO:0000256" key="1">
    <source>
        <dbReference type="SAM" id="MobiDB-lite"/>
    </source>
</evidence>
<dbReference type="EMBL" id="CP044399">
    <property type="protein sequence ID" value="QFI37431.1"/>
    <property type="molecule type" value="Genomic_DNA"/>
</dbReference>
<accession>A0A5J6WJP7</accession>
<dbReference type="Proteomes" id="UP000327424">
    <property type="component" value="Chromosome"/>
</dbReference>
<protein>
    <submittedName>
        <fullName evidence="2">Uncharacterized protein</fullName>
    </submittedName>
</protein>
<organism evidence="2 3">
    <name type="scientific">Moritella marina ATCC 15381</name>
    <dbReference type="NCBI Taxonomy" id="1202962"/>
    <lineage>
        <taxon>Bacteria</taxon>
        <taxon>Pseudomonadati</taxon>
        <taxon>Pseudomonadota</taxon>
        <taxon>Gammaproteobacteria</taxon>
        <taxon>Alteromonadales</taxon>
        <taxon>Moritellaceae</taxon>
        <taxon>Moritella</taxon>
    </lineage>
</organism>
<sequence>MSVFNEAVRRRGQAEEDMFFAKLDLELIAELHKKHDHEQLSSNRSSMNQDPNDIIYPDIK</sequence>
<dbReference type="RefSeq" id="WP_019439732.1">
    <property type="nucleotide sequence ID" value="NZ_ALOE01000004.1"/>
</dbReference>
<keyword evidence="3" id="KW-1185">Reference proteome</keyword>
<dbReference type="KEGG" id="mmaa:FR932_06090"/>
<dbReference type="AlphaFoldDB" id="A0A5J6WJP7"/>
<evidence type="ECO:0000313" key="2">
    <source>
        <dbReference type="EMBL" id="QFI37431.1"/>
    </source>
</evidence>
<proteinExistence type="predicted"/>
<reference evidence="2 3" key="1">
    <citation type="submission" date="2019-09" db="EMBL/GenBank/DDBJ databases">
        <title>Hybrid Assembly of the complete Genome of the Deep-Sea Bacterium Moritella marina from long Nanopore and Illumina reads.</title>
        <authorList>
            <person name="Magin S."/>
            <person name="Georgoulis A."/>
            <person name="Papadimitriou K."/>
            <person name="Iliakis G."/>
            <person name="Vorgias C.E."/>
        </authorList>
    </citation>
    <scope>NUCLEOTIDE SEQUENCE [LARGE SCALE GENOMIC DNA]</scope>
    <source>
        <strain evidence="2 3">MP-1</strain>
    </source>
</reference>
<evidence type="ECO:0000313" key="3">
    <source>
        <dbReference type="Proteomes" id="UP000327424"/>
    </source>
</evidence>
<feature type="compositionally biased region" description="Polar residues" evidence="1">
    <location>
        <begin position="40"/>
        <end position="51"/>
    </location>
</feature>
<feature type="region of interest" description="Disordered" evidence="1">
    <location>
        <begin position="35"/>
        <end position="60"/>
    </location>
</feature>